<dbReference type="CDD" id="cd04301">
    <property type="entry name" value="NAT_SF"/>
    <property type="match status" value="1"/>
</dbReference>
<comment type="caution">
    <text evidence="2">The sequence shown here is derived from an EMBL/GenBank/DDBJ whole genome shotgun (WGS) entry which is preliminary data.</text>
</comment>
<dbReference type="PROSITE" id="PS51186">
    <property type="entry name" value="GNAT"/>
    <property type="match status" value="1"/>
</dbReference>
<dbReference type="Gene3D" id="3.40.630.30">
    <property type="match status" value="1"/>
</dbReference>
<evidence type="ECO:0000313" key="3">
    <source>
        <dbReference type="Proteomes" id="UP000029227"/>
    </source>
</evidence>
<sequence>MINVRWMQEADLPAAAEIHHETFVRQQRSLEWLQCHYNAFPQCMGLVAEKEIDGVPTVVGFILWLQKSGFRAEAVLELSLLTVSPVHQGQGIGQTLITTSLEQVRGFLAEQGSTLKHVMVTTRADNAAQMLYRKTLGAEIEATLSDFYSADEVIMIARHV</sequence>
<accession>A0A090R5V3</accession>
<dbReference type="eggNOG" id="COG0456">
    <property type="taxonomic scope" value="Bacteria"/>
</dbReference>
<evidence type="ECO:0000313" key="2">
    <source>
        <dbReference type="EMBL" id="GAL03002.1"/>
    </source>
</evidence>
<evidence type="ECO:0000259" key="1">
    <source>
        <dbReference type="PROSITE" id="PS51186"/>
    </source>
</evidence>
<feature type="domain" description="N-acetyltransferase" evidence="1">
    <location>
        <begin position="2"/>
        <end position="160"/>
    </location>
</feature>
<dbReference type="SUPFAM" id="SSF55729">
    <property type="entry name" value="Acyl-CoA N-acyltransferases (Nat)"/>
    <property type="match status" value="1"/>
</dbReference>
<dbReference type="AlphaFoldDB" id="A0A090R5V3"/>
<keyword evidence="2" id="KW-0808">Transferase</keyword>
<organism evidence="2 3">
    <name type="scientific">Photobacterium aphoticum</name>
    <dbReference type="NCBI Taxonomy" id="754436"/>
    <lineage>
        <taxon>Bacteria</taxon>
        <taxon>Pseudomonadati</taxon>
        <taxon>Pseudomonadota</taxon>
        <taxon>Gammaproteobacteria</taxon>
        <taxon>Vibrionales</taxon>
        <taxon>Vibrionaceae</taxon>
        <taxon>Photobacterium</taxon>
    </lineage>
</organism>
<dbReference type="Proteomes" id="UP000029227">
    <property type="component" value="Unassembled WGS sequence"/>
</dbReference>
<name>A0A090R5V3_9GAMM</name>
<dbReference type="GO" id="GO:0016747">
    <property type="term" value="F:acyltransferase activity, transferring groups other than amino-acyl groups"/>
    <property type="evidence" value="ECO:0007669"/>
    <property type="project" value="InterPro"/>
</dbReference>
<dbReference type="Pfam" id="PF00583">
    <property type="entry name" value="Acetyltransf_1"/>
    <property type="match status" value="1"/>
</dbReference>
<dbReference type="EMBL" id="BBMN01000001">
    <property type="protein sequence ID" value="GAL03002.1"/>
    <property type="molecule type" value="Genomic_DNA"/>
</dbReference>
<dbReference type="STRING" id="754436.JCM19237_5895"/>
<reference evidence="2 3" key="1">
    <citation type="journal article" date="2014" name="Genome Announc.">
        <title>Draft Genome Sequences of Two Vibrionaceae Species, Vibrio ponticus C121 and Photobacterium aphoticum C119, Isolated as Coral Reef Microbiota.</title>
        <authorList>
            <person name="Al-saari N."/>
            <person name="Meirelles P.M."/>
            <person name="Mino S."/>
            <person name="Suda W."/>
            <person name="Oshima K."/>
            <person name="Hattori M."/>
            <person name="Ohkuma M."/>
            <person name="Thompson F.L."/>
            <person name="Gomez-Gil B."/>
            <person name="Sawabe T."/>
            <person name="Sawabe T."/>
        </authorList>
    </citation>
    <scope>NUCLEOTIDE SEQUENCE [LARGE SCALE GENOMIC DNA]</scope>
    <source>
        <strain evidence="2 3">JCM 19237</strain>
    </source>
</reference>
<dbReference type="InterPro" id="IPR016181">
    <property type="entry name" value="Acyl_CoA_acyltransferase"/>
</dbReference>
<proteinExistence type="predicted"/>
<dbReference type="InterPro" id="IPR000182">
    <property type="entry name" value="GNAT_dom"/>
</dbReference>
<protein>
    <submittedName>
        <fullName evidence="2">Acetyltransferase</fullName>
    </submittedName>
</protein>
<gene>
    <name evidence="2" type="ORF">JCM19237_5895</name>
</gene>